<dbReference type="AlphaFoldDB" id="A0A543DP37"/>
<dbReference type="EMBL" id="VFPA01000002">
    <property type="protein sequence ID" value="TQM11079.1"/>
    <property type="molecule type" value="Genomic_DNA"/>
</dbReference>
<accession>A0A543DP37</accession>
<dbReference type="PANTHER" id="PTHR42870:SF1">
    <property type="entry name" value="NON-SPECIFIC LIPID-TRANSFER PROTEIN-LIKE 2"/>
    <property type="match status" value="1"/>
</dbReference>
<dbReference type="InterPro" id="IPR002155">
    <property type="entry name" value="Thiolase"/>
</dbReference>
<evidence type="ECO:0000259" key="1">
    <source>
        <dbReference type="Pfam" id="PF22691"/>
    </source>
</evidence>
<reference evidence="2 3" key="1">
    <citation type="submission" date="2019-06" db="EMBL/GenBank/DDBJ databases">
        <title>Sequencing the genomes of 1000 actinobacteria strains.</title>
        <authorList>
            <person name="Klenk H.-P."/>
        </authorList>
    </citation>
    <scope>NUCLEOTIDE SEQUENCE [LARGE SCALE GENOMIC DNA]</scope>
    <source>
        <strain evidence="2 3">DSM 45301</strain>
    </source>
</reference>
<dbReference type="InterPro" id="IPR016039">
    <property type="entry name" value="Thiolase-like"/>
</dbReference>
<keyword evidence="3" id="KW-1185">Reference proteome</keyword>
<proteinExistence type="predicted"/>
<name>A0A543DP37_9PSEU</name>
<comment type="caution">
    <text evidence="2">The sequence shown here is derived from an EMBL/GenBank/DDBJ whole genome shotgun (WGS) entry which is preliminary data.</text>
</comment>
<dbReference type="RefSeq" id="WP_142054925.1">
    <property type="nucleotide sequence ID" value="NZ_VFPA01000002.1"/>
</dbReference>
<dbReference type="SUPFAM" id="SSF53901">
    <property type="entry name" value="Thiolase-like"/>
    <property type="match status" value="2"/>
</dbReference>
<organism evidence="2 3">
    <name type="scientific">Pseudonocardia kunmingensis</name>
    <dbReference type="NCBI Taxonomy" id="630975"/>
    <lineage>
        <taxon>Bacteria</taxon>
        <taxon>Bacillati</taxon>
        <taxon>Actinomycetota</taxon>
        <taxon>Actinomycetes</taxon>
        <taxon>Pseudonocardiales</taxon>
        <taxon>Pseudonocardiaceae</taxon>
        <taxon>Pseudonocardia</taxon>
    </lineage>
</organism>
<keyword evidence="2" id="KW-0808">Transferase</keyword>
<dbReference type="OrthoDB" id="9785768at2"/>
<dbReference type="Pfam" id="PF22691">
    <property type="entry name" value="Thiolase_C_1"/>
    <property type="match status" value="1"/>
</dbReference>
<protein>
    <submittedName>
        <fullName evidence="2">Acetyl-CoA acetyltransferase</fullName>
    </submittedName>
</protein>
<feature type="domain" description="Thiolase C-terminal" evidence="1">
    <location>
        <begin position="258"/>
        <end position="390"/>
    </location>
</feature>
<sequence length="394" mass="41124">MPSHKAVIAGIGESDVGVVPDRTSISLCADAVAAALADAGLTLRNVDGLLCAAPLFRPSPRYHMVLAESLGLFTKTLCDSLSMGGASPCAALRLASWAVESGQCQTVVVVAGDTLRSGVDPDGTAAYASMGAHSLDYEFPYGAHIPAFYALLAQRYLHEYGLDDTVFDPVSVAMRRHAVLNPRAQMRTPITLDDVRASTMVSSPLRKLHCSLVSDGAAAYVVTRQGASRDAAREVAMLGLGQAHSTYHMGHLVRGDASHDLVRTVCDVAGRQAFGEAGLSPEDIDVAQIYDSFAITLMVQLEDLGFCGRGEAAGFVADGGIELGGRLPLNTHGGLLSCAHPGVPGGMLHLNEGVRQVRGEAEDRQVEGARTALVTSASAVASNYSVAILAAANR</sequence>
<gene>
    <name evidence="2" type="ORF">FB558_3621</name>
</gene>
<dbReference type="InterPro" id="IPR055140">
    <property type="entry name" value="Thiolase_C_2"/>
</dbReference>
<dbReference type="Proteomes" id="UP000315677">
    <property type="component" value="Unassembled WGS sequence"/>
</dbReference>
<dbReference type="Gene3D" id="3.40.47.10">
    <property type="match status" value="1"/>
</dbReference>
<dbReference type="PANTHER" id="PTHR42870">
    <property type="entry name" value="ACETYL-COA C-ACETYLTRANSFERASE"/>
    <property type="match status" value="1"/>
</dbReference>
<dbReference type="PIRSF" id="PIRSF000429">
    <property type="entry name" value="Ac-CoA_Ac_transf"/>
    <property type="match status" value="1"/>
</dbReference>
<dbReference type="GO" id="GO:0016747">
    <property type="term" value="F:acyltransferase activity, transferring groups other than amino-acyl groups"/>
    <property type="evidence" value="ECO:0007669"/>
    <property type="project" value="InterPro"/>
</dbReference>
<evidence type="ECO:0000313" key="2">
    <source>
        <dbReference type="EMBL" id="TQM11079.1"/>
    </source>
</evidence>
<dbReference type="CDD" id="cd00829">
    <property type="entry name" value="SCP-x_thiolase"/>
    <property type="match status" value="1"/>
</dbReference>
<evidence type="ECO:0000313" key="3">
    <source>
        <dbReference type="Proteomes" id="UP000315677"/>
    </source>
</evidence>